<keyword evidence="2" id="KW-1185">Reference proteome</keyword>
<accession>A0A0V1FCV6</accession>
<evidence type="ECO:0000313" key="1">
    <source>
        <dbReference type="EMBL" id="KRY83917.1"/>
    </source>
</evidence>
<name>A0A0V1FCV6_TRIPS</name>
<reference evidence="1 2" key="1">
    <citation type="submission" date="2015-01" db="EMBL/GenBank/DDBJ databases">
        <title>Evolution of Trichinella species and genotypes.</title>
        <authorList>
            <person name="Korhonen P.K."/>
            <person name="Edoardo P."/>
            <person name="Giuseppe L.R."/>
            <person name="Gasser R.B."/>
        </authorList>
    </citation>
    <scope>NUCLEOTIDE SEQUENCE [LARGE SCALE GENOMIC DNA]</scope>
    <source>
        <strain evidence="1">ISS470</strain>
    </source>
</reference>
<dbReference type="AlphaFoldDB" id="A0A0V1FCV6"/>
<dbReference type="EMBL" id="JYDT01000127">
    <property type="protein sequence ID" value="KRY83917.1"/>
    <property type="molecule type" value="Genomic_DNA"/>
</dbReference>
<comment type="caution">
    <text evidence="1">The sequence shown here is derived from an EMBL/GenBank/DDBJ whole genome shotgun (WGS) entry which is preliminary data.</text>
</comment>
<sequence length="60" mass="6929">MRYRFVCRFGGVSKHMQLRPDDLIPGYRGQRPLNLDGRQSFQFIFPANPLTMISANNGSR</sequence>
<dbReference type="Proteomes" id="UP000054995">
    <property type="component" value="Unassembled WGS sequence"/>
</dbReference>
<evidence type="ECO:0000313" key="2">
    <source>
        <dbReference type="Proteomes" id="UP000054995"/>
    </source>
</evidence>
<organism evidence="1 2">
    <name type="scientific">Trichinella pseudospiralis</name>
    <name type="common">Parasitic roundworm</name>
    <dbReference type="NCBI Taxonomy" id="6337"/>
    <lineage>
        <taxon>Eukaryota</taxon>
        <taxon>Metazoa</taxon>
        <taxon>Ecdysozoa</taxon>
        <taxon>Nematoda</taxon>
        <taxon>Enoplea</taxon>
        <taxon>Dorylaimia</taxon>
        <taxon>Trichinellida</taxon>
        <taxon>Trichinellidae</taxon>
        <taxon>Trichinella</taxon>
    </lineage>
</organism>
<proteinExistence type="predicted"/>
<gene>
    <name evidence="1" type="ORF">T4D_3885</name>
</gene>
<protein>
    <submittedName>
        <fullName evidence="1">Uncharacterized protein</fullName>
    </submittedName>
</protein>